<evidence type="ECO:0000313" key="2">
    <source>
        <dbReference type="Proteomes" id="UP000518300"/>
    </source>
</evidence>
<comment type="caution">
    <text evidence="1">The sequence shown here is derived from an EMBL/GenBank/DDBJ whole genome shotgun (WGS) entry which is preliminary data.</text>
</comment>
<dbReference type="EMBL" id="JABBJJ010000285">
    <property type="protein sequence ID" value="NMO20981.1"/>
    <property type="molecule type" value="Genomic_DNA"/>
</dbReference>
<sequence>MSALPPALRPWASQLSLFPEDLALHLGPHVARLSAALGSLRPRGETEGGEPQGYDGLTRRGTFDRLLVSEWLWALESPDELVRRAAFGELSFLKPAFRQPQGARRTVVLLDAGPDQLGAPRIAHLALLIVLSRRAEAAGAAFSWGVLQSDPGQGAFSDVTPATLGTWLAARTAELPTEARLAAWRSALSLDAAPEDAWLVGDARLARLPGASGLSRVEVSEVLATDARRLAVRVRPASRAERSVTLDLPPPDTCVRLLRDPFQQTRPPPIASSGRGQVPPLRWFSFSADGHRLLLQRIDGSVGAMAIPHSARATVPKPRRVTPPREQTVLGAGWRYNGGLILLTRNERSGAYGLHGKVRRNAAGKPPEALFTSRDTGVHPTPLLKGQPLGRLLSSVDAFGGERLLLLSYVDESLFLVDEEEGTRRVTLSRVATQVTAAAEVGRKVCFVTRSAPPDAADVAPGAWGVVVDKERVDSRRFGVEGKRAYFAYTDNHDDGVPGVLAVRSEPGLWRMVIASGELDVRVPTEAQVFGAGSCREQPRDFGVLALDKDRRTVWLFSCKRQYKVMVLPGDVEQIQASHGAPLIGWRPKEGGLMLSNLRDGGILFHEPPGAGE</sequence>
<gene>
    <name evidence="1" type="ORF">HG543_39965</name>
</gene>
<proteinExistence type="predicted"/>
<accession>A0A848LTH3</accession>
<protein>
    <recommendedName>
        <fullName evidence="3">Lipoprotein LpqB beta-propeller domain-containing protein</fullName>
    </recommendedName>
</protein>
<dbReference type="Proteomes" id="UP000518300">
    <property type="component" value="Unassembled WGS sequence"/>
</dbReference>
<reference evidence="1 2" key="1">
    <citation type="submission" date="2020-04" db="EMBL/GenBank/DDBJ databases">
        <title>Draft genome of Pyxidicoccus fallax type strain.</title>
        <authorList>
            <person name="Whitworth D.E."/>
        </authorList>
    </citation>
    <scope>NUCLEOTIDE SEQUENCE [LARGE SCALE GENOMIC DNA]</scope>
    <source>
        <strain evidence="1 2">DSM 14698</strain>
    </source>
</reference>
<name>A0A848LTH3_9BACT</name>
<keyword evidence="2" id="KW-1185">Reference proteome</keyword>
<dbReference type="RefSeq" id="WP_169350184.1">
    <property type="nucleotide sequence ID" value="NZ_JABBJJ010000285.1"/>
</dbReference>
<evidence type="ECO:0000313" key="1">
    <source>
        <dbReference type="EMBL" id="NMO20981.1"/>
    </source>
</evidence>
<dbReference type="AlphaFoldDB" id="A0A848LTH3"/>
<evidence type="ECO:0008006" key="3">
    <source>
        <dbReference type="Google" id="ProtNLM"/>
    </source>
</evidence>
<organism evidence="1 2">
    <name type="scientific">Pyxidicoccus fallax</name>
    <dbReference type="NCBI Taxonomy" id="394095"/>
    <lineage>
        <taxon>Bacteria</taxon>
        <taxon>Pseudomonadati</taxon>
        <taxon>Myxococcota</taxon>
        <taxon>Myxococcia</taxon>
        <taxon>Myxococcales</taxon>
        <taxon>Cystobacterineae</taxon>
        <taxon>Myxococcaceae</taxon>
        <taxon>Pyxidicoccus</taxon>
    </lineage>
</organism>